<comment type="caution">
    <text evidence="1">The sequence shown here is derived from an EMBL/GenBank/DDBJ whole genome shotgun (WGS) entry which is preliminary data.</text>
</comment>
<dbReference type="GO" id="GO:0005737">
    <property type="term" value="C:cytoplasm"/>
    <property type="evidence" value="ECO:0007669"/>
    <property type="project" value="TreeGrafter"/>
</dbReference>
<organism evidence="1 2">
    <name type="scientific">Acorus calamus</name>
    <name type="common">Sweet flag</name>
    <dbReference type="NCBI Taxonomy" id="4465"/>
    <lineage>
        <taxon>Eukaryota</taxon>
        <taxon>Viridiplantae</taxon>
        <taxon>Streptophyta</taxon>
        <taxon>Embryophyta</taxon>
        <taxon>Tracheophyta</taxon>
        <taxon>Spermatophyta</taxon>
        <taxon>Magnoliopsida</taxon>
        <taxon>Liliopsida</taxon>
        <taxon>Acoraceae</taxon>
        <taxon>Acorus</taxon>
    </lineage>
</organism>
<dbReference type="SUPFAM" id="SSF55961">
    <property type="entry name" value="Bet v1-like"/>
    <property type="match status" value="1"/>
</dbReference>
<protein>
    <submittedName>
        <fullName evidence="1">Uncharacterized protein</fullName>
    </submittedName>
</protein>
<dbReference type="Proteomes" id="UP001180020">
    <property type="component" value="Unassembled WGS sequence"/>
</dbReference>
<dbReference type="GO" id="GO:0005634">
    <property type="term" value="C:nucleus"/>
    <property type="evidence" value="ECO:0007669"/>
    <property type="project" value="TreeGrafter"/>
</dbReference>
<dbReference type="PRINTS" id="PR00634">
    <property type="entry name" value="BETALLERGEN"/>
</dbReference>
<keyword evidence="2" id="KW-1185">Reference proteome</keyword>
<dbReference type="AlphaFoldDB" id="A0AAV9D1C1"/>
<dbReference type="GO" id="GO:0004864">
    <property type="term" value="F:protein phosphatase inhibitor activity"/>
    <property type="evidence" value="ECO:0007669"/>
    <property type="project" value="InterPro"/>
</dbReference>
<gene>
    <name evidence="1" type="ORF">QJS10_CPA16g01594</name>
</gene>
<dbReference type="PANTHER" id="PTHR31213:SF201">
    <property type="entry name" value="OS03G0300400 PROTEIN"/>
    <property type="match status" value="1"/>
</dbReference>
<sequence length="135" mass="14920">MITKGYNTQFVSPVSAARMFKAGVVDGHNLVPKIMPFIIKEIVVEGDGKAGSTKRVNFTDAFLIQWLGEKYESSNYEMRFEPTTEGGCVCKMVGTFNAYTEEGFTEDDINVGKNGVFGMYKSVEAYLIANPEAYA</sequence>
<dbReference type="EMBL" id="JAUJYO010000016">
    <property type="protein sequence ID" value="KAK1294691.1"/>
    <property type="molecule type" value="Genomic_DNA"/>
</dbReference>
<dbReference type="PANTHER" id="PTHR31213">
    <property type="entry name" value="OS08G0374000 PROTEIN-RELATED"/>
    <property type="match status" value="1"/>
</dbReference>
<proteinExistence type="predicted"/>
<evidence type="ECO:0000313" key="1">
    <source>
        <dbReference type="EMBL" id="KAK1294691.1"/>
    </source>
</evidence>
<dbReference type="InterPro" id="IPR023393">
    <property type="entry name" value="START-like_dom_sf"/>
</dbReference>
<dbReference type="CDD" id="cd07816">
    <property type="entry name" value="Bet_v1-like"/>
    <property type="match status" value="1"/>
</dbReference>
<dbReference type="GO" id="GO:0009738">
    <property type="term" value="P:abscisic acid-activated signaling pathway"/>
    <property type="evidence" value="ECO:0007669"/>
    <property type="project" value="InterPro"/>
</dbReference>
<reference evidence="1" key="2">
    <citation type="submission" date="2023-06" db="EMBL/GenBank/DDBJ databases">
        <authorList>
            <person name="Ma L."/>
            <person name="Liu K.-W."/>
            <person name="Li Z."/>
            <person name="Hsiao Y.-Y."/>
            <person name="Qi Y."/>
            <person name="Fu T."/>
            <person name="Tang G."/>
            <person name="Zhang D."/>
            <person name="Sun W.-H."/>
            <person name="Liu D.-K."/>
            <person name="Li Y."/>
            <person name="Chen G.-Z."/>
            <person name="Liu X.-D."/>
            <person name="Liao X.-Y."/>
            <person name="Jiang Y.-T."/>
            <person name="Yu X."/>
            <person name="Hao Y."/>
            <person name="Huang J."/>
            <person name="Zhao X.-W."/>
            <person name="Ke S."/>
            <person name="Chen Y.-Y."/>
            <person name="Wu W.-L."/>
            <person name="Hsu J.-L."/>
            <person name="Lin Y.-F."/>
            <person name="Huang M.-D."/>
            <person name="Li C.-Y."/>
            <person name="Huang L."/>
            <person name="Wang Z.-W."/>
            <person name="Zhao X."/>
            <person name="Zhong W.-Y."/>
            <person name="Peng D.-H."/>
            <person name="Ahmad S."/>
            <person name="Lan S."/>
            <person name="Zhang J.-S."/>
            <person name="Tsai W.-C."/>
            <person name="Van De Peer Y."/>
            <person name="Liu Z.-J."/>
        </authorList>
    </citation>
    <scope>NUCLEOTIDE SEQUENCE</scope>
    <source>
        <strain evidence="1">CP</strain>
        <tissue evidence="1">Leaves</tissue>
    </source>
</reference>
<evidence type="ECO:0000313" key="2">
    <source>
        <dbReference type="Proteomes" id="UP001180020"/>
    </source>
</evidence>
<dbReference type="GO" id="GO:0038023">
    <property type="term" value="F:signaling receptor activity"/>
    <property type="evidence" value="ECO:0007669"/>
    <property type="project" value="InterPro"/>
</dbReference>
<dbReference type="InterPro" id="IPR024949">
    <property type="entry name" value="Bet_v_I_allergen"/>
</dbReference>
<dbReference type="InterPro" id="IPR050279">
    <property type="entry name" value="Plant_def-hormone_signal"/>
</dbReference>
<accession>A0AAV9D1C1</accession>
<dbReference type="GO" id="GO:0010427">
    <property type="term" value="F:abscisic acid binding"/>
    <property type="evidence" value="ECO:0007669"/>
    <property type="project" value="InterPro"/>
</dbReference>
<reference evidence="1" key="1">
    <citation type="journal article" date="2023" name="Nat. Commun.">
        <title>Diploid and tetraploid genomes of Acorus and the evolution of monocots.</title>
        <authorList>
            <person name="Ma L."/>
            <person name="Liu K.W."/>
            <person name="Li Z."/>
            <person name="Hsiao Y.Y."/>
            <person name="Qi Y."/>
            <person name="Fu T."/>
            <person name="Tang G.D."/>
            <person name="Zhang D."/>
            <person name="Sun W.H."/>
            <person name="Liu D.K."/>
            <person name="Li Y."/>
            <person name="Chen G.Z."/>
            <person name="Liu X.D."/>
            <person name="Liao X.Y."/>
            <person name="Jiang Y.T."/>
            <person name="Yu X."/>
            <person name="Hao Y."/>
            <person name="Huang J."/>
            <person name="Zhao X.W."/>
            <person name="Ke S."/>
            <person name="Chen Y.Y."/>
            <person name="Wu W.L."/>
            <person name="Hsu J.L."/>
            <person name="Lin Y.F."/>
            <person name="Huang M.D."/>
            <person name="Li C.Y."/>
            <person name="Huang L."/>
            <person name="Wang Z.W."/>
            <person name="Zhao X."/>
            <person name="Zhong W.Y."/>
            <person name="Peng D.H."/>
            <person name="Ahmad S."/>
            <person name="Lan S."/>
            <person name="Zhang J.S."/>
            <person name="Tsai W.C."/>
            <person name="Van de Peer Y."/>
            <person name="Liu Z.J."/>
        </authorList>
    </citation>
    <scope>NUCLEOTIDE SEQUENCE</scope>
    <source>
        <strain evidence="1">CP</strain>
    </source>
</reference>
<dbReference type="Gene3D" id="3.30.530.20">
    <property type="match status" value="2"/>
</dbReference>
<name>A0AAV9D1C1_ACOCL</name>